<organism evidence="19 20">
    <name type="scientific">Artemisia annua</name>
    <name type="common">Sweet wormwood</name>
    <dbReference type="NCBI Taxonomy" id="35608"/>
    <lineage>
        <taxon>Eukaryota</taxon>
        <taxon>Viridiplantae</taxon>
        <taxon>Streptophyta</taxon>
        <taxon>Embryophyta</taxon>
        <taxon>Tracheophyta</taxon>
        <taxon>Spermatophyta</taxon>
        <taxon>Magnoliopsida</taxon>
        <taxon>eudicotyledons</taxon>
        <taxon>Gunneridae</taxon>
        <taxon>Pentapetalae</taxon>
        <taxon>asterids</taxon>
        <taxon>campanulids</taxon>
        <taxon>Asterales</taxon>
        <taxon>Asteraceae</taxon>
        <taxon>Asteroideae</taxon>
        <taxon>Anthemideae</taxon>
        <taxon>Artemisiinae</taxon>
        <taxon>Artemisia</taxon>
    </lineage>
</organism>
<name>A0A2U1LMN6_ARTAN</name>
<feature type="transmembrane region" description="Helical" evidence="17">
    <location>
        <begin position="7"/>
        <end position="25"/>
    </location>
</feature>
<reference evidence="19 20" key="1">
    <citation type="journal article" date="2018" name="Mol. Plant">
        <title>The genome of Artemisia annua provides insight into the evolution of Asteraceae family and artemisinin biosynthesis.</title>
        <authorList>
            <person name="Shen Q."/>
            <person name="Zhang L."/>
            <person name="Liao Z."/>
            <person name="Wang S."/>
            <person name="Yan T."/>
            <person name="Shi P."/>
            <person name="Liu M."/>
            <person name="Fu X."/>
            <person name="Pan Q."/>
            <person name="Wang Y."/>
            <person name="Lv Z."/>
            <person name="Lu X."/>
            <person name="Zhang F."/>
            <person name="Jiang W."/>
            <person name="Ma Y."/>
            <person name="Chen M."/>
            <person name="Hao X."/>
            <person name="Li L."/>
            <person name="Tang Y."/>
            <person name="Lv G."/>
            <person name="Zhou Y."/>
            <person name="Sun X."/>
            <person name="Brodelius P.E."/>
            <person name="Rose J.K.C."/>
            <person name="Tang K."/>
        </authorList>
    </citation>
    <scope>NUCLEOTIDE SEQUENCE [LARGE SCALE GENOMIC DNA]</scope>
    <source>
        <strain evidence="20">cv. Huhao1</strain>
        <tissue evidence="19">Leaf</tissue>
    </source>
</reference>
<protein>
    <recommendedName>
        <fullName evidence="18">Protein kinase domain-containing protein</fullName>
    </recommendedName>
</protein>
<keyword evidence="8" id="KW-0732">Signal</keyword>
<dbReference type="InterPro" id="IPR011009">
    <property type="entry name" value="Kinase-like_dom_sf"/>
</dbReference>
<sequence>MAISINFVSFLIITTLFMFNLAKVISHNHNQDDDGSCNSTKHIELVTPKNVWSRSRRIVKEHYVELVHGPNVTSRPLANTSSNMSFFIKSGDARNYREGLRLVLVRNTSLSTPTTRATEFPLVVKLALGIVIFICATAIILSLAFVVFKFFCKRKRPNEGVGRTEEEGLTEAFESCSPRQFSFEELSKATNNFHQDQVLGVGGFGTVYRAFLPNGRVVAVKRVSSTSEQGIKEYKAEITTASKTNHKHLVQLIGWCHEIKGELLVVYELMENKTLDTHLFNSEIPPLAWDVRYKIAQGLAKALRYLHEECAQCILHMDIKSSNVLLDYNFEPKLGDFGLAKLVDYGTSIEFPVLTGTRGYVAPECVLSGTGTTHSDVYSYGVVALELATGRRTIDPNIEEDKQVLVRWMQNLYKADNVLEGVDPKLGDDYDELQMKGLMVIGLWCVLHDFHKRPSMKEVVRVLDNTDDPLSDLHGMLPCLVPDSVAHDFDMILGNPSRSSDLIIPMEMETPKSVDLVVRGSARLQDYTYSSLFVWRHIPVLHLLRYLMGISWLRSSHNG</sequence>
<comment type="subcellular location">
    <subcellularLocation>
        <location evidence="1">Cell membrane</location>
        <topology evidence="1">Single-pass type I membrane protein</topology>
    </subcellularLocation>
</comment>
<dbReference type="FunFam" id="3.30.200.20:FF:000039">
    <property type="entry name" value="receptor-like protein kinase FERONIA"/>
    <property type="match status" value="1"/>
</dbReference>
<dbReference type="Gene3D" id="1.10.510.10">
    <property type="entry name" value="Transferase(Phosphotransferase) domain 1"/>
    <property type="match status" value="1"/>
</dbReference>
<dbReference type="STRING" id="35608.A0A2U1LMN6"/>
<keyword evidence="9 16" id="KW-0547">Nucleotide-binding</keyword>
<evidence type="ECO:0000256" key="4">
    <source>
        <dbReference type="ARBA" id="ARBA00022475"/>
    </source>
</evidence>
<keyword evidence="14" id="KW-0675">Receptor</keyword>
<evidence type="ECO:0000256" key="6">
    <source>
        <dbReference type="ARBA" id="ARBA00022679"/>
    </source>
</evidence>
<evidence type="ECO:0000256" key="5">
    <source>
        <dbReference type="ARBA" id="ARBA00022527"/>
    </source>
</evidence>
<evidence type="ECO:0000256" key="3">
    <source>
        <dbReference type="ARBA" id="ARBA00010217"/>
    </source>
</evidence>
<evidence type="ECO:0000256" key="8">
    <source>
        <dbReference type="ARBA" id="ARBA00022729"/>
    </source>
</evidence>
<dbReference type="GO" id="GO:0005886">
    <property type="term" value="C:plasma membrane"/>
    <property type="evidence" value="ECO:0007669"/>
    <property type="project" value="UniProtKB-SubCell"/>
</dbReference>
<dbReference type="Proteomes" id="UP000245207">
    <property type="component" value="Unassembled WGS sequence"/>
</dbReference>
<dbReference type="GO" id="GO:0005524">
    <property type="term" value="F:ATP binding"/>
    <property type="evidence" value="ECO:0007669"/>
    <property type="project" value="UniProtKB-UniRule"/>
</dbReference>
<dbReference type="PANTHER" id="PTHR27007">
    <property type="match status" value="1"/>
</dbReference>
<dbReference type="PROSITE" id="PS50011">
    <property type="entry name" value="PROTEIN_KINASE_DOM"/>
    <property type="match status" value="1"/>
</dbReference>
<keyword evidence="13 17" id="KW-0472">Membrane</keyword>
<feature type="binding site" evidence="16">
    <location>
        <position position="221"/>
    </location>
    <ligand>
        <name>ATP</name>
        <dbReference type="ChEBI" id="CHEBI:30616"/>
    </ligand>
</feature>
<evidence type="ECO:0000256" key="15">
    <source>
        <dbReference type="ARBA" id="ARBA00023180"/>
    </source>
</evidence>
<keyword evidence="6" id="KW-0808">Transferase</keyword>
<dbReference type="InterPro" id="IPR050528">
    <property type="entry name" value="L-type_Lectin-RKs"/>
</dbReference>
<dbReference type="FunFam" id="1.10.510.10:FF:000240">
    <property type="entry name" value="Lectin-domain containing receptor kinase A4.3"/>
    <property type="match status" value="1"/>
</dbReference>
<evidence type="ECO:0000313" key="19">
    <source>
        <dbReference type="EMBL" id="PWA50257.1"/>
    </source>
</evidence>
<dbReference type="InterPro" id="IPR008271">
    <property type="entry name" value="Ser/Thr_kinase_AS"/>
</dbReference>
<evidence type="ECO:0000256" key="13">
    <source>
        <dbReference type="ARBA" id="ARBA00023136"/>
    </source>
</evidence>
<evidence type="ECO:0000256" key="7">
    <source>
        <dbReference type="ARBA" id="ARBA00022692"/>
    </source>
</evidence>
<keyword evidence="10" id="KW-0418">Kinase</keyword>
<dbReference type="SUPFAM" id="SSF56112">
    <property type="entry name" value="Protein kinase-like (PK-like)"/>
    <property type="match status" value="1"/>
</dbReference>
<dbReference type="PROSITE" id="PS00107">
    <property type="entry name" value="PROTEIN_KINASE_ATP"/>
    <property type="match status" value="1"/>
</dbReference>
<keyword evidence="7 17" id="KW-0812">Transmembrane</keyword>
<evidence type="ECO:0000256" key="1">
    <source>
        <dbReference type="ARBA" id="ARBA00004251"/>
    </source>
</evidence>
<gene>
    <name evidence="19" type="ORF">CTI12_AA474760</name>
</gene>
<evidence type="ECO:0000256" key="11">
    <source>
        <dbReference type="ARBA" id="ARBA00022840"/>
    </source>
</evidence>
<evidence type="ECO:0000256" key="2">
    <source>
        <dbReference type="ARBA" id="ARBA00008536"/>
    </source>
</evidence>
<comment type="similarity">
    <text evidence="3">In the C-terminal section; belongs to the protein kinase superfamily. Ser/Thr protein kinase family.</text>
</comment>
<feature type="transmembrane region" description="Helical" evidence="17">
    <location>
        <begin position="126"/>
        <end position="148"/>
    </location>
</feature>
<evidence type="ECO:0000256" key="9">
    <source>
        <dbReference type="ARBA" id="ARBA00022741"/>
    </source>
</evidence>
<dbReference type="PROSITE" id="PS00108">
    <property type="entry name" value="PROTEIN_KINASE_ST"/>
    <property type="match status" value="1"/>
</dbReference>
<dbReference type="OrthoDB" id="4062651at2759"/>
<evidence type="ECO:0000259" key="18">
    <source>
        <dbReference type="PROSITE" id="PS50011"/>
    </source>
</evidence>
<keyword evidence="5" id="KW-0723">Serine/threonine-protein kinase</keyword>
<keyword evidence="4" id="KW-1003">Cell membrane</keyword>
<dbReference type="InterPro" id="IPR017441">
    <property type="entry name" value="Protein_kinase_ATP_BS"/>
</dbReference>
<dbReference type="Gene3D" id="3.30.200.20">
    <property type="entry name" value="Phosphorylase Kinase, domain 1"/>
    <property type="match status" value="1"/>
</dbReference>
<keyword evidence="20" id="KW-1185">Reference proteome</keyword>
<dbReference type="InterPro" id="IPR000719">
    <property type="entry name" value="Prot_kinase_dom"/>
</dbReference>
<evidence type="ECO:0000256" key="14">
    <source>
        <dbReference type="ARBA" id="ARBA00023170"/>
    </source>
</evidence>
<evidence type="ECO:0000256" key="12">
    <source>
        <dbReference type="ARBA" id="ARBA00022989"/>
    </source>
</evidence>
<evidence type="ECO:0000313" key="20">
    <source>
        <dbReference type="Proteomes" id="UP000245207"/>
    </source>
</evidence>
<proteinExistence type="inferred from homology"/>
<dbReference type="GO" id="GO:0004674">
    <property type="term" value="F:protein serine/threonine kinase activity"/>
    <property type="evidence" value="ECO:0007669"/>
    <property type="project" value="UniProtKB-KW"/>
</dbReference>
<comment type="similarity">
    <text evidence="2">In the N-terminal section; belongs to the leguminous lectin family.</text>
</comment>
<dbReference type="GO" id="GO:0002229">
    <property type="term" value="P:defense response to oomycetes"/>
    <property type="evidence" value="ECO:0007669"/>
    <property type="project" value="UniProtKB-ARBA"/>
</dbReference>
<keyword evidence="11 16" id="KW-0067">ATP-binding</keyword>
<keyword evidence="12 17" id="KW-1133">Transmembrane helix</keyword>
<accession>A0A2U1LMN6</accession>
<feature type="domain" description="Protein kinase" evidence="18">
    <location>
        <begin position="193"/>
        <end position="477"/>
    </location>
</feature>
<comment type="caution">
    <text evidence="19">The sequence shown here is derived from an EMBL/GenBank/DDBJ whole genome shotgun (WGS) entry which is preliminary data.</text>
</comment>
<dbReference type="EMBL" id="PKPP01008608">
    <property type="protein sequence ID" value="PWA50257.1"/>
    <property type="molecule type" value="Genomic_DNA"/>
</dbReference>
<dbReference type="AlphaFoldDB" id="A0A2U1LMN6"/>
<evidence type="ECO:0000256" key="16">
    <source>
        <dbReference type="PROSITE-ProRule" id="PRU10141"/>
    </source>
</evidence>
<evidence type="ECO:0000256" key="17">
    <source>
        <dbReference type="SAM" id="Phobius"/>
    </source>
</evidence>
<dbReference type="Pfam" id="PF00069">
    <property type="entry name" value="Pkinase"/>
    <property type="match status" value="1"/>
</dbReference>
<keyword evidence="15" id="KW-0325">Glycoprotein</keyword>
<evidence type="ECO:0000256" key="10">
    <source>
        <dbReference type="ARBA" id="ARBA00022777"/>
    </source>
</evidence>
<dbReference type="SMART" id="SM00220">
    <property type="entry name" value="S_TKc"/>
    <property type="match status" value="1"/>
</dbReference>